<evidence type="ECO:0000256" key="4">
    <source>
        <dbReference type="ARBA" id="ARBA00022801"/>
    </source>
</evidence>
<dbReference type="GO" id="GO:0006289">
    <property type="term" value="P:nucleotide-excision repair"/>
    <property type="evidence" value="ECO:0007669"/>
    <property type="project" value="InterPro"/>
</dbReference>
<evidence type="ECO:0000313" key="11">
    <source>
        <dbReference type="EMBL" id="SHF22933.1"/>
    </source>
</evidence>
<gene>
    <name evidence="11" type="ORF">SAMN02746091_02048</name>
</gene>
<evidence type="ECO:0000256" key="5">
    <source>
        <dbReference type="ARBA" id="ARBA00023204"/>
    </source>
</evidence>
<evidence type="ECO:0000256" key="1">
    <source>
        <dbReference type="ARBA" id="ARBA00010679"/>
    </source>
</evidence>
<dbReference type="InterPro" id="IPR052054">
    <property type="entry name" value="Oxidative_DNA_repair_enzyme"/>
</dbReference>
<protein>
    <recommendedName>
        <fullName evidence="2">DNA-(apurinic or apyrimidinic site) lyase</fullName>
        <ecNumber evidence="2">4.2.99.18</ecNumber>
    </recommendedName>
</protein>
<dbReference type="EC" id="4.2.99.18" evidence="2"/>
<feature type="domain" description="HhH-GPD" evidence="10">
    <location>
        <begin position="121"/>
        <end position="283"/>
    </location>
</feature>
<dbReference type="GO" id="GO:0140078">
    <property type="term" value="F:class I DNA-(apurinic or apyrimidinic site) endonuclease activity"/>
    <property type="evidence" value="ECO:0007669"/>
    <property type="project" value="UniProtKB-EC"/>
</dbReference>
<dbReference type="PANTHER" id="PTHR10242">
    <property type="entry name" value="8-OXOGUANINE DNA GLYCOSYLASE"/>
    <property type="match status" value="1"/>
</dbReference>
<dbReference type="GO" id="GO:0008534">
    <property type="term" value="F:oxidized purine nucleobase lesion DNA N-glycosylase activity"/>
    <property type="evidence" value="ECO:0007669"/>
    <property type="project" value="InterPro"/>
</dbReference>
<keyword evidence="8" id="KW-0326">Glycosidase</keyword>
<organism evidence="11 12">
    <name type="scientific">Caloramator proteoclasticus DSM 10124</name>
    <dbReference type="NCBI Taxonomy" id="1121262"/>
    <lineage>
        <taxon>Bacteria</taxon>
        <taxon>Bacillati</taxon>
        <taxon>Bacillota</taxon>
        <taxon>Clostridia</taxon>
        <taxon>Eubacteriales</taxon>
        <taxon>Clostridiaceae</taxon>
        <taxon>Caloramator</taxon>
    </lineage>
</organism>
<reference evidence="12" key="1">
    <citation type="submission" date="2016-11" db="EMBL/GenBank/DDBJ databases">
        <authorList>
            <person name="Varghese N."/>
            <person name="Submissions S."/>
        </authorList>
    </citation>
    <scope>NUCLEOTIDE SEQUENCE [LARGE SCALE GENOMIC DNA]</scope>
    <source>
        <strain evidence="12">DSM 10124</strain>
    </source>
</reference>
<dbReference type="SUPFAM" id="SSF55945">
    <property type="entry name" value="TATA-box binding protein-like"/>
    <property type="match status" value="1"/>
</dbReference>
<evidence type="ECO:0000313" key="12">
    <source>
        <dbReference type="Proteomes" id="UP000184423"/>
    </source>
</evidence>
<evidence type="ECO:0000259" key="10">
    <source>
        <dbReference type="SMART" id="SM00478"/>
    </source>
</evidence>
<dbReference type="RefSeq" id="WP_073249486.1">
    <property type="nucleotide sequence ID" value="NZ_FQVG01000044.1"/>
</dbReference>
<dbReference type="Proteomes" id="UP000184423">
    <property type="component" value="Unassembled WGS sequence"/>
</dbReference>
<dbReference type="InterPro" id="IPR023170">
    <property type="entry name" value="HhH_base_excis_C"/>
</dbReference>
<dbReference type="SUPFAM" id="SSF48150">
    <property type="entry name" value="DNA-glycosylase"/>
    <property type="match status" value="1"/>
</dbReference>
<keyword evidence="7" id="KW-0511">Multifunctional enzyme</keyword>
<evidence type="ECO:0000256" key="2">
    <source>
        <dbReference type="ARBA" id="ARBA00012720"/>
    </source>
</evidence>
<name>A0A1M4ZXY0_9CLOT</name>
<accession>A0A1M4ZXY0</accession>
<dbReference type="GO" id="GO:0003684">
    <property type="term" value="F:damaged DNA binding"/>
    <property type="evidence" value="ECO:0007669"/>
    <property type="project" value="InterPro"/>
</dbReference>
<dbReference type="Pfam" id="PF07934">
    <property type="entry name" value="OGG_N"/>
    <property type="match status" value="1"/>
</dbReference>
<keyword evidence="12" id="KW-1185">Reference proteome</keyword>
<dbReference type="EMBL" id="FQVG01000044">
    <property type="protein sequence ID" value="SHF22933.1"/>
    <property type="molecule type" value="Genomic_DNA"/>
</dbReference>
<evidence type="ECO:0000256" key="6">
    <source>
        <dbReference type="ARBA" id="ARBA00023239"/>
    </source>
</evidence>
<dbReference type="InterPro" id="IPR003265">
    <property type="entry name" value="HhH-GPD_domain"/>
</dbReference>
<dbReference type="SMART" id="SM00478">
    <property type="entry name" value="ENDO3c"/>
    <property type="match status" value="1"/>
</dbReference>
<evidence type="ECO:0000256" key="9">
    <source>
        <dbReference type="ARBA" id="ARBA00044632"/>
    </source>
</evidence>
<dbReference type="AlphaFoldDB" id="A0A1M4ZXY0"/>
<comment type="similarity">
    <text evidence="1">Belongs to the type-1 OGG1 family.</text>
</comment>
<keyword evidence="4" id="KW-0378">Hydrolase</keyword>
<dbReference type="CDD" id="cd00056">
    <property type="entry name" value="ENDO3c"/>
    <property type="match status" value="1"/>
</dbReference>
<dbReference type="Gene3D" id="3.30.310.260">
    <property type="match status" value="1"/>
</dbReference>
<dbReference type="Pfam" id="PF00730">
    <property type="entry name" value="HhH-GPD"/>
    <property type="match status" value="1"/>
</dbReference>
<dbReference type="InterPro" id="IPR012904">
    <property type="entry name" value="OGG_N"/>
</dbReference>
<keyword evidence="5" id="KW-0234">DNA repair</keyword>
<evidence type="ECO:0000256" key="7">
    <source>
        <dbReference type="ARBA" id="ARBA00023268"/>
    </source>
</evidence>
<dbReference type="Gene3D" id="1.10.1670.10">
    <property type="entry name" value="Helix-hairpin-Helix base-excision DNA repair enzymes (C-terminal)"/>
    <property type="match status" value="1"/>
</dbReference>
<evidence type="ECO:0000256" key="8">
    <source>
        <dbReference type="ARBA" id="ARBA00023295"/>
    </source>
</evidence>
<keyword evidence="6 11" id="KW-0456">Lyase</keyword>
<dbReference type="Gene3D" id="1.10.340.30">
    <property type="entry name" value="Hypothetical protein, domain 2"/>
    <property type="match status" value="1"/>
</dbReference>
<sequence>MYKFEEYDEGIVIKDTQDFNIKHIFDCGQCFRWNEQEDGSYVGVAYGRAVRIFQRGKDIYIKGGRIEDKKLWEYYFDLKRDYGYIKSELSRDEILKEAIKYGEGIRILNQDMFEIVVSFIISANNRIPMIKRAVENISRRYGKEIEFEGKTYYSFPTPDSLKRANIKELEECGVGFRAPYIVDTVSKIYKGEVDLNIIKELDTDEAFRELTNLKGIGPKVADCIMLFSMQKYDAFPVDVWVKRVMQHFYLAPDVSLNKIRQFGRDKFKFYAGFAQQYLFYYAREFKGKDAF</sequence>
<dbReference type="PANTHER" id="PTHR10242:SF2">
    <property type="entry name" value="N-GLYCOSYLASE_DNA LYASE"/>
    <property type="match status" value="1"/>
</dbReference>
<dbReference type="GO" id="GO:0006284">
    <property type="term" value="P:base-excision repair"/>
    <property type="evidence" value="ECO:0007669"/>
    <property type="project" value="InterPro"/>
</dbReference>
<comment type="catalytic activity">
    <reaction evidence="9">
        <text>2'-deoxyribonucleotide-(2'-deoxyribose 5'-phosphate)-2'-deoxyribonucleotide-DNA = a 3'-end 2'-deoxyribonucleotide-(2,3-dehydro-2,3-deoxyribose 5'-phosphate)-DNA + a 5'-end 5'-phospho-2'-deoxyribonucleoside-DNA + H(+)</text>
        <dbReference type="Rhea" id="RHEA:66592"/>
        <dbReference type="Rhea" id="RHEA-COMP:13180"/>
        <dbReference type="Rhea" id="RHEA-COMP:16897"/>
        <dbReference type="Rhea" id="RHEA-COMP:17067"/>
        <dbReference type="ChEBI" id="CHEBI:15378"/>
        <dbReference type="ChEBI" id="CHEBI:136412"/>
        <dbReference type="ChEBI" id="CHEBI:157695"/>
        <dbReference type="ChEBI" id="CHEBI:167181"/>
        <dbReference type="EC" id="4.2.99.18"/>
    </reaction>
</comment>
<proteinExistence type="inferred from homology"/>
<dbReference type="InterPro" id="IPR011257">
    <property type="entry name" value="DNA_glycosylase"/>
</dbReference>
<keyword evidence="3" id="KW-0227">DNA damage</keyword>
<evidence type="ECO:0000256" key="3">
    <source>
        <dbReference type="ARBA" id="ARBA00022763"/>
    </source>
</evidence>